<dbReference type="RefSeq" id="WP_179429514.1">
    <property type="nucleotide sequence ID" value="NZ_JACBZP010000001.1"/>
</dbReference>
<protein>
    <submittedName>
        <fullName evidence="1">Uncharacterized protein</fullName>
    </submittedName>
</protein>
<dbReference type="AlphaFoldDB" id="A0A7Z0IJ83"/>
<accession>A0A7Z0IJ83</accession>
<reference evidence="1 2" key="1">
    <citation type="submission" date="2020-07" db="EMBL/GenBank/DDBJ databases">
        <title>Sequencing the genomes of 1000 actinobacteria strains.</title>
        <authorList>
            <person name="Klenk H.-P."/>
        </authorList>
    </citation>
    <scope>NUCLEOTIDE SEQUENCE [LARGE SCALE GENOMIC DNA]</scope>
    <source>
        <strain evidence="1 2">DSM 26341</strain>
    </source>
</reference>
<dbReference type="Proteomes" id="UP000539111">
    <property type="component" value="Unassembled WGS sequence"/>
</dbReference>
<organism evidence="1 2">
    <name type="scientific">Spelaeicoccus albus</name>
    <dbReference type="NCBI Taxonomy" id="1280376"/>
    <lineage>
        <taxon>Bacteria</taxon>
        <taxon>Bacillati</taxon>
        <taxon>Actinomycetota</taxon>
        <taxon>Actinomycetes</taxon>
        <taxon>Micrococcales</taxon>
        <taxon>Brevibacteriaceae</taxon>
        <taxon>Spelaeicoccus</taxon>
    </lineage>
</organism>
<sequence length="150" mass="17328">MPIADRHVLHADSWAPRTIDAVLKFADESPVHRDNQSFAVERITIEDPDQFSILFEVDGHEGILGLRLRSDMSIDEIYGLVEDESVLPFDRATPEDNGFDIVTDLLAEPFGDDDLTEPDEDGVRWLRLHEADYEHRETWLRRIARRTTRS</sequence>
<comment type="caution">
    <text evidence="1">The sequence shown here is derived from an EMBL/GenBank/DDBJ whole genome shotgun (WGS) entry which is preliminary data.</text>
</comment>
<proteinExistence type="predicted"/>
<dbReference type="EMBL" id="JACBZP010000001">
    <property type="protein sequence ID" value="NYI69259.1"/>
    <property type="molecule type" value="Genomic_DNA"/>
</dbReference>
<gene>
    <name evidence="1" type="ORF">BJY26_003565</name>
</gene>
<keyword evidence="2" id="KW-1185">Reference proteome</keyword>
<evidence type="ECO:0000313" key="2">
    <source>
        <dbReference type="Proteomes" id="UP000539111"/>
    </source>
</evidence>
<name>A0A7Z0IJ83_9MICO</name>
<evidence type="ECO:0000313" key="1">
    <source>
        <dbReference type="EMBL" id="NYI69259.1"/>
    </source>
</evidence>